<feature type="region of interest" description="Disordered" evidence="1">
    <location>
        <begin position="570"/>
        <end position="605"/>
    </location>
</feature>
<dbReference type="EMBL" id="ANIY01004156">
    <property type="protein sequence ID" value="ETP31244.1"/>
    <property type="molecule type" value="Genomic_DNA"/>
</dbReference>
<dbReference type="OrthoDB" id="129873at2759"/>
<evidence type="ECO:0000313" key="3">
    <source>
        <dbReference type="EMBL" id="ETP31244.1"/>
    </source>
</evidence>
<comment type="caution">
    <text evidence="3">The sequence shown here is derived from an EMBL/GenBank/DDBJ whole genome shotgun (WGS) entry which is preliminary data.</text>
</comment>
<feature type="compositionally biased region" description="Basic and acidic residues" evidence="1">
    <location>
        <begin position="264"/>
        <end position="277"/>
    </location>
</feature>
<dbReference type="InterPro" id="IPR002156">
    <property type="entry name" value="RNaseH_domain"/>
</dbReference>
<feature type="compositionally biased region" description="Low complexity" evidence="1">
    <location>
        <begin position="570"/>
        <end position="591"/>
    </location>
</feature>
<dbReference type="Proteomes" id="UP000018948">
    <property type="component" value="Unassembled WGS sequence"/>
</dbReference>
<proteinExistence type="predicted"/>
<dbReference type="PANTHER" id="PTHR46387">
    <property type="entry name" value="POLYNUCLEOTIDYL TRANSFERASE, RIBONUCLEASE H-LIKE SUPERFAMILY PROTEIN"/>
    <property type="match status" value="1"/>
</dbReference>
<dbReference type="InterPro" id="IPR012337">
    <property type="entry name" value="RNaseH-like_sf"/>
</dbReference>
<feature type="compositionally biased region" description="Basic residues" evidence="1">
    <location>
        <begin position="248"/>
        <end position="258"/>
    </location>
</feature>
<evidence type="ECO:0000313" key="4">
    <source>
        <dbReference type="Proteomes" id="UP000018948"/>
    </source>
</evidence>
<reference evidence="3 4" key="1">
    <citation type="submission" date="2013-11" db="EMBL/GenBank/DDBJ databases">
        <title>The Genome Sequence of Phytophthora parasitica P10297.</title>
        <authorList>
            <consortium name="The Broad Institute Genomics Platform"/>
            <person name="Russ C."/>
            <person name="Tyler B."/>
            <person name="Panabieres F."/>
            <person name="Shan W."/>
            <person name="Tripathy S."/>
            <person name="Grunwald N."/>
            <person name="Machado M."/>
            <person name="Johnson C.S."/>
            <person name="Walker B."/>
            <person name="Young S.K."/>
            <person name="Zeng Q."/>
            <person name="Gargeya S."/>
            <person name="Fitzgerald M."/>
            <person name="Haas B."/>
            <person name="Abouelleil A."/>
            <person name="Allen A.W."/>
            <person name="Alvarado L."/>
            <person name="Arachchi H.M."/>
            <person name="Berlin A.M."/>
            <person name="Chapman S.B."/>
            <person name="Gainer-Dewar J."/>
            <person name="Goldberg J."/>
            <person name="Griggs A."/>
            <person name="Gujja S."/>
            <person name="Hansen M."/>
            <person name="Howarth C."/>
            <person name="Imamovic A."/>
            <person name="Ireland A."/>
            <person name="Larimer J."/>
            <person name="McCowan C."/>
            <person name="Murphy C."/>
            <person name="Pearson M."/>
            <person name="Poon T.W."/>
            <person name="Priest M."/>
            <person name="Roberts A."/>
            <person name="Saif S."/>
            <person name="Shea T."/>
            <person name="Sisk P."/>
            <person name="Sykes S."/>
            <person name="Wortman J."/>
            <person name="Nusbaum C."/>
            <person name="Birren B."/>
        </authorList>
    </citation>
    <scope>NUCLEOTIDE SEQUENCE [LARGE SCALE GENOMIC DNA]</scope>
    <source>
        <strain evidence="3 4">P10297</strain>
    </source>
</reference>
<name>W2YAN8_PHYNI</name>
<dbReference type="AlphaFoldDB" id="W2YAN8"/>
<dbReference type="GO" id="GO:0003676">
    <property type="term" value="F:nucleic acid binding"/>
    <property type="evidence" value="ECO:0007669"/>
    <property type="project" value="InterPro"/>
</dbReference>
<gene>
    <name evidence="3" type="ORF">F442_19875</name>
</gene>
<feature type="compositionally biased region" description="Basic residues" evidence="1">
    <location>
        <begin position="293"/>
        <end position="322"/>
    </location>
</feature>
<evidence type="ECO:0000259" key="2">
    <source>
        <dbReference type="Pfam" id="PF13456"/>
    </source>
</evidence>
<dbReference type="Pfam" id="PF13456">
    <property type="entry name" value="RVT_3"/>
    <property type="match status" value="1"/>
</dbReference>
<accession>W2YAN8</accession>
<dbReference type="GO" id="GO:0004523">
    <property type="term" value="F:RNA-DNA hybrid ribonuclease activity"/>
    <property type="evidence" value="ECO:0007669"/>
    <property type="project" value="InterPro"/>
</dbReference>
<feature type="domain" description="RNase H type-1" evidence="2">
    <location>
        <begin position="5"/>
        <end position="92"/>
    </location>
</feature>
<dbReference type="PANTHER" id="PTHR46387:SF2">
    <property type="entry name" value="RIBONUCLEASE HI"/>
    <property type="match status" value="1"/>
</dbReference>
<dbReference type="CDD" id="cd09279">
    <property type="entry name" value="RNase_HI_like"/>
    <property type="match status" value="1"/>
</dbReference>
<protein>
    <recommendedName>
        <fullName evidence="2">RNase H type-1 domain-containing protein</fullName>
    </recommendedName>
</protein>
<dbReference type="Gene3D" id="3.30.420.10">
    <property type="entry name" value="Ribonuclease H-like superfamily/Ribonuclease H"/>
    <property type="match status" value="1"/>
</dbReference>
<organism evidence="3 4">
    <name type="scientific">Phytophthora nicotianae P10297</name>
    <dbReference type="NCBI Taxonomy" id="1317064"/>
    <lineage>
        <taxon>Eukaryota</taxon>
        <taxon>Sar</taxon>
        <taxon>Stramenopiles</taxon>
        <taxon>Oomycota</taxon>
        <taxon>Peronosporomycetes</taxon>
        <taxon>Peronosporales</taxon>
        <taxon>Peronosporaceae</taxon>
        <taxon>Phytophthora</taxon>
    </lineage>
</organism>
<dbReference type="SUPFAM" id="SSF81995">
    <property type="entry name" value="beta-sandwich domain of Sec23/24"/>
    <property type="match status" value="1"/>
</dbReference>
<evidence type="ECO:0000256" key="1">
    <source>
        <dbReference type="SAM" id="MobiDB-lite"/>
    </source>
</evidence>
<sequence length="616" mass="67790">MPSSTETNNTAEYTALLLGMRAAADHGAVHLRVEGDSTLVLQQVRGIFATRSTRLRALKTLVKVEMARMERVTLHHIDRQANSHADRLANAALDRRRTKTEYGVHPNGDGCTCTEATDTSATVTTRTPSTTLQPPGAVDVEMSGPTDDANDDGPLGDIDDGEAYAPMRVGPDAVPQRRPRLRLRKLSEDELDQAAEVVERLGAKLAAKIADASDWESAEGYITALPHLLYDKLQPYSQAQRRPEPPHHQQRQHQHQQHQQRQQQRQDRQQQRQDRQQDGQQRVDGPAYQQDGRRHRRRGGRSSAAKRRRRQRPPRVTRHHREHRLDEALDDLHAVVSAAPGDRTAVSRARRRVGRVSAAIDQQRLRHRFDTAEKACVDDILAKARAARTAATTDAAPAAATQAAAPASGAGDDGKCPILADQLWEHFTAVNTPTASFTPMAPVGAQFRTALARLPAAATAAELLKEPSTVDEIEDQLHRARGPSSPGLDGVGYDVYKQFTPQLLAVLHAAFTCCWRYKRVPQIWKLGVVRLIYAASFAALTRHRDSRHRRTAFLDRFSAGCACSTPFATFAPSSSSSKASTGTSRAASATSCGYRPRPPPTSSTRRCRAEASACCR</sequence>
<dbReference type="InterPro" id="IPR036397">
    <property type="entry name" value="RNaseH_sf"/>
</dbReference>
<feature type="region of interest" description="Disordered" evidence="1">
    <location>
        <begin position="238"/>
        <end position="324"/>
    </location>
</feature>
<dbReference type="SUPFAM" id="SSF53098">
    <property type="entry name" value="Ribonuclease H-like"/>
    <property type="match status" value="1"/>
</dbReference>